<dbReference type="Gene3D" id="1.25.40.10">
    <property type="entry name" value="Tetratricopeptide repeat domain"/>
    <property type="match status" value="6"/>
</dbReference>
<proteinExistence type="predicted"/>
<dbReference type="GO" id="GO:0006396">
    <property type="term" value="P:RNA processing"/>
    <property type="evidence" value="ECO:0007669"/>
    <property type="project" value="InterPro"/>
</dbReference>
<organism evidence="4 5">
    <name type="scientific">Ceutorhynchus assimilis</name>
    <name type="common">cabbage seed weevil</name>
    <dbReference type="NCBI Taxonomy" id="467358"/>
    <lineage>
        <taxon>Eukaryota</taxon>
        <taxon>Metazoa</taxon>
        <taxon>Ecdysozoa</taxon>
        <taxon>Arthropoda</taxon>
        <taxon>Hexapoda</taxon>
        <taxon>Insecta</taxon>
        <taxon>Pterygota</taxon>
        <taxon>Neoptera</taxon>
        <taxon>Endopterygota</taxon>
        <taxon>Coleoptera</taxon>
        <taxon>Polyphaga</taxon>
        <taxon>Cucujiformia</taxon>
        <taxon>Curculionidae</taxon>
        <taxon>Ceutorhynchinae</taxon>
        <taxon>Ceutorhynchus</taxon>
    </lineage>
</organism>
<dbReference type="EMBL" id="OU892279">
    <property type="protein sequence ID" value="CAG9766181.1"/>
    <property type="molecule type" value="Genomic_DNA"/>
</dbReference>
<gene>
    <name evidence="4" type="ORF">CEUTPL_LOCUS6769</name>
</gene>
<dbReference type="PANTHER" id="PTHR15704">
    <property type="entry name" value="SUPERKILLER 3 PROTEIN-RELATED"/>
    <property type="match status" value="1"/>
</dbReference>
<dbReference type="Pfam" id="PF13428">
    <property type="entry name" value="TPR_14"/>
    <property type="match status" value="1"/>
</dbReference>
<dbReference type="InterPro" id="IPR011990">
    <property type="entry name" value="TPR-like_helical_dom_sf"/>
</dbReference>
<dbReference type="OrthoDB" id="421075at2759"/>
<dbReference type="SUPFAM" id="SSF81901">
    <property type="entry name" value="HCP-like"/>
    <property type="match status" value="1"/>
</dbReference>
<reference evidence="4" key="1">
    <citation type="submission" date="2022-01" db="EMBL/GenBank/DDBJ databases">
        <authorList>
            <person name="King R."/>
        </authorList>
    </citation>
    <scope>NUCLEOTIDE SEQUENCE</scope>
</reference>
<feature type="repeat" description="TPR" evidence="3">
    <location>
        <begin position="828"/>
        <end position="861"/>
    </location>
</feature>
<dbReference type="PANTHER" id="PTHR15704:SF7">
    <property type="entry name" value="SUPERKILLER COMPLEX PROTEIN 3"/>
    <property type="match status" value="1"/>
</dbReference>
<feature type="repeat" description="TPR" evidence="3">
    <location>
        <begin position="462"/>
        <end position="495"/>
    </location>
</feature>
<dbReference type="SMART" id="SM00028">
    <property type="entry name" value="TPR"/>
    <property type="match status" value="11"/>
</dbReference>
<evidence type="ECO:0000256" key="1">
    <source>
        <dbReference type="ARBA" id="ARBA00022737"/>
    </source>
</evidence>
<evidence type="ECO:0000256" key="3">
    <source>
        <dbReference type="PROSITE-ProRule" id="PRU00339"/>
    </source>
</evidence>
<protein>
    <recommendedName>
        <fullName evidence="6">Tetratricopeptide repeat protein 37</fullName>
    </recommendedName>
</protein>
<dbReference type="GO" id="GO:0006401">
    <property type="term" value="P:RNA catabolic process"/>
    <property type="evidence" value="ECO:0007669"/>
    <property type="project" value="InterPro"/>
</dbReference>
<sequence>MDAKALLKEAKNAMKNKDFQKALKLSKSIIKEDRNNYTAIVLLGLALQEVGPLDNAPKAFKKAIDLNPTNPFAWKALISYFEKLNKDDAKEDLVKAYLSYLAIETDESKLVDYSKKLSQVNGDIRQISQTLIDISQKCSSGGKIEILKLAACLLESFSEEDKPLDMYEQCLSMLSETSSIPENFYLGYLTLINKKNLKEKVLEHSIKMHQLFPSNVAALSWICKLFNQAFIEEDPKVVCDIAEYVKKLLELDPKNAMGIFTEAVLLFSSNNALLAREKLLEVTTQRPGLVYAWILLTDVLIRLNLRQEATIAHLKTQKLVKPLSEPGFMQEKLNHQEVNLLALSTEREDWEKAMEIFSDKDFKKSKCLPAIIKIYLNLDRLTEAEINISELKSLDQNMAEYFKFCLYNKQRNFTKARELIEKSVCNFTEWWIEVGLFYWDLEEFSKSLEPFLKAAKCDPNNHMCFIYLGQYYNKFGQNDKARRCYEKAFKLNSLSAEAGSELSKMYRKQKNWEANLTLLTSLTQGTVDNTNIWAWLQLGLTYLEQGDPVKAMEYLRVVLRREPENIHCWESLADAYFAKGAFTSSLKCYQKASDLSGFSLYSALQVAYIRKILGEYVEAKEDFENILAKNSDYVPALKGLGETCLCQARECFNNQQHGTARDYAQIASNKVTLAILQRSELTCLWKLLADCVLFVAKLPDKYSFLKISKTLLSANKSNEFTFLESEELFNMAIKFYCKAVSLSDNDTFLWHDLANCYIRYAGHIEDNQKKCELFGYATAAAEHCTNLSPENWQHWNTLGIISMLKSSPNYALAQHSFIKAVIAESNSAIAWTNLGILYLLMDDLKLANKAFGEGQRADPSYVNSWIGQGIIAEIMGNSEAMDLFRHSTQLGQHQQGSIGYGHWVCHMLINSPSSDESMQYNIHNMHAIPVAYDNVNWYTEKNPHNGCAWNMLGILAERMGLQETAKKAFKHAYVLAPRKHKDVARTNYGRMLSRTGDYKSAIDMFTNVEAATFSSGGGLALALFRNGQYEESYGAYEQALHWLTEEQTFQSELLVALAAMAYKFQGLDGAKTLLFQSIGLKPPSPWSLYATLSLSLLHNDLKLAQLVLKELVNLETQIKQTKPEYVDYIYHYASLLSYLYSLTNEKKRAVTELSRLVQKHPHIGSTWLILSQVLLRLEDDKHRLQAGAKCAHAALKLGQNNVDASKVLCVAALSYHRAGDLRQARIFAQKAIHYCPNKADGWVTLMSLLIKKQTPNIPKYFLSDLQKYFEEVECSNDILTWTKNIMVT</sequence>
<keyword evidence="5" id="KW-1185">Reference proteome</keyword>
<evidence type="ECO:0000313" key="5">
    <source>
        <dbReference type="Proteomes" id="UP001152799"/>
    </source>
</evidence>
<evidence type="ECO:0000256" key="2">
    <source>
        <dbReference type="ARBA" id="ARBA00022803"/>
    </source>
</evidence>
<dbReference type="InterPro" id="IPR039226">
    <property type="entry name" value="Ski3/TTC37"/>
</dbReference>
<keyword evidence="1" id="KW-0677">Repeat</keyword>
<dbReference type="InterPro" id="IPR019734">
    <property type="entry name" value="TPR_rpt"/>
</dbReference>
<dbReference type="Pfam" id="PF13431">
    <property type="entry name" value="TPR_17"/>
    <property type="match status" value="1"/>
</dbReference>
<dbReference type="SUPFAM" id="SSF48452">
    <property type="entry name" value="TPR-like"/>
    <property type="match status" value="4"/>
</dbReference>
<evidence type="ECO:0000313" key="4">
    <source>
        <dbReference type="EMBL" id="CAG9766181.1"/>
    </source>
</evidence>
<accession>A0A9N9MNF0</accession>
<feature type="repeat" description="TPR" evidence="3">
    <location>
        <begin position="428"/>
        <end position="461"/>
    </location>
</feature>
<dbReference type="Proteomes" id="UP001152799">
    <property type="component" value="Chromosome 3"/>
</dbReference>
<name>A0A9N9MNF0_9CUCU</name>
<feature type="repeat" description="TPR" evidence="3">
    <location>
        <begin position="532"/>
        <end position="565"/>
    </location>
</feature>
<dbReference type="SMART" id="SM00386">
    <property type="entry name" value="HAT"/>
    <property type="match status" value="3"/>
</dbReference>
<feature type="repeat" description="TPR" evidence="3">
    <location>
        <begin position="37"/>
        <end position="70"/>
    </location>
</feature>
<keyword evidence="2 3" id="KW-0802">TPR repeat</keyword>
<dbReference type="PROSITE" id="PS50005">
    <property type="entry name" value="TPR"/>
    <property type="match status" value="5"/>
</dbReference>
<dbReference type="InterPro" id="IPR003107">
    <property type="entry name" value="HAT"/>
</dbReference>
<evidence type="ECO:0008006" key="6">
    <source>
        <dbReference type="Google" id="ProtNLM"/>
    </source>
</evidence>
<dbReference type="GO" id="GO:0055087">
    <property type="term" value="C:Ski complex"/>
    <property type="evidence" value="ECO:0007669"/>
    <property type="project" value="InterPro"/>
</dbReference>